<evidence type="ECO:0000313" key="3">
    <source>
        <dbReference type="Proteomes" id="UP000027195"/>
    </source>
</evidence>
<name>A0A067MQ20_BOTB1</name>
<accession>A0A067MQ20</accession>
<reference evidence="3" key="1">
    <citation type="journal article" date="2014" name="Proc. Natl. Acad. Sci. U.S.A.">
        <title>Extensive sampling of basidiomycete genomes demonstrates inadequacy of the white-rot/brown-rot paradigm for wood decay fungi.</title>
        <authorList>
            <person name="Riley R."/>
            <person name="Salamov A.A."/>
            <person name="Brown D.W."/>
            <person name="Nagy L.G."/>
            <person name="Floudas D."/>
            <person name="Held B.W."/>
            <person name="Levasseur A."/>
            <person name="Lombard V."/>
            <person name="Morin E."/>
            <person name="Otillar R."/>
            <person name="Lindquist E.A."/>
            <person name="Sun H."/>
            <person name="LaButti K.M."/>
            <person name="Schmutz J."/>
            <person name="Jabbour D."/>
            <person name="Luo H."/>
            <person name="Baker S.E."/>
            <person name="Pisabarro A.G."/>
            <person name="Walton J.D."/>
            <person name="Blanchette R.A."/>
            <person name="Henrissat B."/>
            <person name="Martin F."/>
            <person name="Cullen D."/>
            <person name="Hibbett D.S."/>
            <person name="Grigoriev I.V."/>
        </authorList>
    </citation>
    <scope>NUCLEOTIDE SEQUENCE [LARGE SCALE GENOMIC DNA]</scope>
    <source>
        <strain evidence="3">FD-172 SS1</strain>
    </source>
</reference>
<evidence type="ECO:0000256" key="1">
    <source>
        <dbReference type="SAM" id="MobiDB-lite"/>
    </source>
</evidence>
<protein>
    <submittedName>
        <fullName evidence="2">Uncharacterized protein</fullName>
    </submittedName>
</protein>
<dbReference type="Proteomes" id="UP000027195">
    <property type="component" value="Unassembled WGS sequence"/>
</dbReference>
<feature type="compositionally biased region" description="Polar residues" evidence="1">
    <location>
        <begin position="41"/>
        <end position="50"/>
    </location>
</feature>
<gene>
    <name evidence="2" type="ORF">BOTBODRAFT_175106</name>
</gene>
<sequence length="70" mass="7837">MNPGIHFIPGPPDHSDLLLDLRNSGPPQTRPHLPRPDARSPQASPRQSPHPSHMLLFFFLLSPYAPHSFP</sequence>
<dbReference type="HOGENOM" id="CLU_2757446_0_0_1"/>
<dbReference type="AlphaFoldDB" id="A0A067MQ20"/>
<organism evidence="2 3">
    <name type="scientific">Botryobasidium botryosum (strain FD-172 SS1)</name>
    <dbReference type="NCBI Taxonomy" id="930990"/>
    <lineage>
        <taxon>Eukaryota</taxon>
        <taxon>Fungi</taxon>
        <taxon>Dikarya</taxon>
        <taxon>Basidiomycota</taxon>
        <taxon>Agaricomycotina</taxon>
        <taxon>Agaricomycetes</taxon>
        <taxon>Cantharellales</taxon>
        <taxon>Botryobasidiaceae</taxon>
        <taxon>Botryobasidium</taxon>
    </lineage>
</organism>
<dbReference type="InParanoid" id="A0A067MQ20"/>
<proteinExistence type="predicted"/>
<feature type="region of interest" description="Disordered" evidence="1">
    <location>
        <begin position="1"/>
        <end position="50"/>
    </location>
</feature>
<keyword evidence="3" id="KW-1185">Reference proteome</keyword>
<evidence type="ECO:0000313" key="2">
    <source>
        <dbReference type="EMBL" id="KDQ13977.1"/>
    </source>
</evidence>
<dbReference type="EMBL" id="KL198040">
    <property type="protein sequence ID" value="KDQ13977.1"/>
    <property type="molecule type" value="Genomic_DNA"/>
</dbReference>